<dbReference type="EMBL" id="GBRH01271481">
    <property type="protein sequence ID" value="JAD26414.1"/>
    <property type="molecule type" value="Transcribed_RNA"/>
</dbReference>
<dbReference type="AlphaFoldDB" id="A0A0A8YIV7"/>
<sequence length="36" mass="3907">MFLVEPVTTHFRSGVHTLPLSVVCSCLGISYTKVAL</sequence>
<organism evidence="1">
    <name type="scientific">Arundo donax</name>
    <name type="common">Giant reed</name>
    <name type="synonym">Donax arundinaceus</name>
    <dbReference type="NCBI Taxonomy" id="35708"/>
    <lineage>
        <taxon>Eukaryota</taxon>
        <taxon>Viridiplantae</taxon>
        <taxon>Streptophyta</taxon>
        <taxon>Embryophyta</taxon>
        <taxon>Tracheophyta</taxon>
        <taxon>Spermatophyta</taxon>
        <taxon>Magnoliopsida</taxon>
        <taxon>Liliopsida</taxon>
        <taxon>Poales</taxon>
        <taxon>Poaceae</taxon>
        <taxon>PACMAD clade</taxon>
        <taxon>Arundinoideae</taxon>
        <taxon>Arundineae</taxon>
        <taxon>Arundo</taxon>
    </lineage>
</organism>
<name>A0A0A8YIV7_ARUDO</name>
<proteinExistence type="predicted"/>
<evidence type="ECO:0000313" key="1">
    <source>
        <dbReference type="EMBL" id="JAD26414.1"/>
    </source>
</evidence>
<protein>
    <submittedName>
        <fullName evidence="1">Uncharacterized protein</fullName>
    </submittedName>
</protein>
<reference evidence="1" key="2">
    <citation type="journal article" date="2015" name="Data Brief">
        <title>Shoot transcriptome of the giant reed, Arundo donax.</title>
        <authorList>
            <person name="Barrero R.A."/>
            <person name="Guerrero F.D."/>
            <person name="Moolhuijzen P."/>
            <person name="Goolsby J.A."/>
            <person name="Tidwell J."/>
            <person name="Bellgard S.E."/>
            <person name="Bellgard M.I."/>
        </authorList>
    </citation>
    <scope>NUCLEOTIDE SEQUENCE</scope>
    <source>
        <tissue evidence="1">Shoot tissue taken approximately 20 cm above the soil surface</tissue>
    </source>
</reference>
<accession>A0A0A8YIV7</accession>
<reference evidence="1" key="1">
    <citation type="submission" date="2014-09" db="EMBL/GenBank/DDBJ databases">
        <authorList>
            <person name="Magalhaes I.L.F."/>
            <person name="Oliveira U."/>
            <person name="Santos F.R."/>
            <person name="Vidigal T.H.D.A."/>
            <person name="Brescovit A.D."/>
            <person name="Santos A.J."/>
        </authorList>
    </citation>
    <scope>NUCLEOTIDE SEQUENCE</scope>
    <source>
        <tissue evidence="1">Shoot tissue taken approximately 20 cm above the soil surface</tissue>
    </source>
</reference>